<feature type="transmembrane region" description="Helical" evidence="6">
    <location>
        <begin position="6"/>
        <end position="25"/>
    </location>
</feature>
<evidence type="ECO:0000313" key="7">
    <source>
        <dbReference type="EMBL" id="KKL87196.1"/>
    </source>
</evidence>
<comment type="subcellular location">
    <subcellularLocation>
        <location evidence="1">Cell membrane</location>
        <topology evidence="1">Multi-pass membrane protein</topology>
    </subcellularLocation>
</comment>
<dbReference type="Pfam" id="PF03706">
    <property type="entry name" value="LPG_synthase_TM"/>
    <property type="match status" value="1"/>
</dbReference>
<evidence type="ECO:0000256" key="4">
    <source>
        <dbReference type="ARBA" id="ARBA00022989"/>
    </source>
</evidence>
<comment type="caution">
    <text evidence="7">The sequence shown here is derived from an EMBL/GenBank/DDBJ whole genome shotgun (WGS) entry which is preliminary data.</text>
</comment>
<evidence type="ECO:0000256" key="3">
    <source>
        <dbReference type="ARBA" id="ARBA00022692"/>
    </source>
</evidence>
<name>A0A0F9G9W0_9ZZZZ</name>
<feature type="transmembrane region" description="Helical" evidence="6">
    <location>
        <begin position="310"/>
        <end position="328"/>
    </location>
</feature>
<dbReference type="PANTHER" id="PTHR39087">
    <property type="entry name" value="UPF0104 MEMBRANE PROTEIN MJ1595"/>
    <property type="match status" value="1"/>
</dbReference>
<keyword evidence="4 6" id="KW-1133">Transmembrane helix</keyword>
<dbReference type="PANTHER" id="PTHR39087:SF2">
    <property type="entry name" value="UPF0104 MEMBRANE PROTEIN MJ1595"/>
    <property type="match status" value="1"/>
</dbReference>
<evidence type="ECO:0000256" key="2">
    <source>
        <dbReference type="ARBA" id="ARBA00022475"/>
    </source>
</evidence>
<feature type="transmembrane region" description="Helical" evidence="6">
    <location>
        <begin position="150"/>
        <end position="176"/>
    </location>
</feature>
<organism evidence="7">
    <name type="scientific">marine sediment metagenome</name>
    <dbReference type="NCBI Taxonomy" id="412755"/>
    <lineage>
        <taxon>unclassified sequences</taxon>
        <taxon>metagenomes</taxon>
        <taxon>ecological metagenomes</taxon>
    </lineage>
</organism>
<dbReference type="EMBL" id="LAZR01020902">
    <property type="protein sequence ID" value="KKL87196.1"/>
    <property type="molecule type" value="Genomic_DNA"/>
</dbReference>
<feature type="transmembrane region" description="Helical" evidence="6">
    <location>
        <begin position="224"/>
        <end position="248"/>
    </location>
</feature>
<feature type="transmembrane region" description="Helical" evidence="6">
    <location>
        <begin position="125"/>
        <end position="144"/>
    </location>
</feature>
<reference evidence="7" key="1">
    <citation type="journal article" date="2015" name="Nature">
        <title>Complex archaea that bridge the gap between prokaryotes and eukaryotes.</title>
        <authorList>
            <person name="Spang A."/>
            <person name="Saw J.H."/>
            <person name="Jorgensen S.L."/>
            <person name="Zaremba-Niedzwiedzka K."/>
            <person name="Martijn J."/>
            <person name="Lind A.E."/>
            <person name="van Eijk R."/>
            <person name="Schleper C."/>
            <person name="Guy L."/>
            <person name="Ettema T.J."/>
        </authorList>
    </citation>
    <scope>NUCLEOTIDE SEQUENCE</scope>
</reference>
<proteinExistence type="predicted"/>
<evidence type="ECO:0000256" key="1">
    <source>
        <dbReference type="ARBA" id="ARBA00004651"/>
    </source>
</evidence>
<gene>
    <name evidence="7" type="ORF">LCGC14_1937130</name>
</gene>
<dbReference type="AlphaFoldDB" id="A0A0F9G9W0"/>
<dbReference type="GO" id="GO:0005886">
    <property type="term" value="C:plasma membrane"/>
    <property type="evidence" value="ECO:0007669"/>
    <property type="project" value="UniProtKB-SubCell"/>
</dbReference>
<dbReference type="NCBIfam" id="TIGR00374">
    <property type="entry name" value="flippase-like domain"/>
    <property type="match status" value="1"/>
</dbReference>
<feature type="transmembrane region" description="Helical" evidence="6">
    <location>
        <begin position="37"/>
        <end position="61"/>
    </location>
</feature>
<dbReference type="InterPro" id="IPR022791">
    <property type="entry name" value="L-PG_synthase/AglD"/>
</dbReference>
<keyword evidence="5 6" id="KW-0472">Membrane</keyword>
<keyword evidence="2" id="KW-1003">Cell membrane</keyword>
<sequence length="334" mass="37639">MKRKFLIILSTVIGIVIVVLIFRFADIGQIFFQAKEIGFLGAGIFLVNAFLIILLSSLSWRIILKSYGFSPPFKDVVSAKIIGSMVSYLTPSMYVGGEPLRTYIISKKYKYPMAKIGASVIVDKFLELGAGLFFIYVGSILTLIEYKLPFQIYLTLLIVNILFGLGMGLLLISFIFKNRVFSKIATFIGRISILSKVMGKTIPHILEIENDIFLSFRQHRRATFIAFCLNLLAGFLIFLKPAIFFYFLEFIFRFSQLALVFALTHLILAFQFTPGALGIYELGAVGIYRIIGIGADQALAFTLMIRFTDIIGIGIAVFLVIRFGLLRFRSEKKE</sequence>
<protein>
    <recommendedName>
        <fullName evidence="8">Flippase-like domain-containing protein</fullName>
    </recommendedName>
</protein>
<feature type="transmembrane region" description="Helical" evidence="6">
    <location>
        <begin position="254"/>
        <end position="273"/>
    </location>
</feature>
<accession>A0A0F9G9W0</accession>
<evidence type="ECO:0000256" key="6">
    <source>
        <dbReference type="SAM" id="Phobius"/>
    </source>
</evidence>
<evidence type="ECO:0000256" key="5">
    <source>
        <dbReference type="ARBA" id="ARBA00023136"/>
    </source>
</evidence>
<keyword evidence="3 6" id="KW-0812">Transmembrane</keyword>
<evidence type="ECO:0008006" key="8">
    <source>
        <dbReference type="Google" id="ProtNLM"/>
    </source>
</evidence>